<dbReference type="GO" id="GO:0003676">
    <property type="term" value="F:nucleic acid binding"/>
    <property type="evidence" value="ECO:0007669"/>
    <property type="project" value="InterPro"/>
</dbReference>
<dbReference type="Proteomes" id="UP000054007">
    <property type="component" value="Unassembled WGS sequence"/>
</dbReference>
<dbReference type="OrthoDB" id="441446at2759"/>
<dbReference type="Gene3D" id="1.10.575.10">
    <property type="entry name" value="P1 Nuclease"/>
    <property type="match status" value="1"/>
</dbReference>
<evidence type="ECO:0000256" key="5">
    <source>
        <dbReference type="ARBA" id="ARBA00022801"/>
    </source>
</evidence>
<proteinExistence type="inferred from homology"/>
<organism evidence="9 10">
    <name type="scientific">Cylindrobasidium torrendii FP15055 ss-10</name>
    <dbReference type="NCBI Taxonomy" id="1314674"/>
    <lineage>
        <taxon>Eukaryota</taxon>
        <taxon>Fungi</taxon>
        <taxon>Dikarya</taxon>
        <taxon>Basidiomycota</taxon>
        <taxon>Agaricomycotina</taxon>
        <taxon>Agaricomycetes</taxon>
        <taxon>Agaricomycetidae</taxon>
        <taxon>Agaricales</taxon>
        <taxon>Marasmiineae</taxon>
        <taxon>Physalacriaceae</taxon>
        <taxon>Cylindrobasidium</taxon>
    </lineage>
</organism>
<dbReference type="Pfam" id="PF02265">
    <property type="entry name" value="S1-P1_nuclease"/>
    <property type="match status" value="1"/>
</dbReference>
<evidence type="ECO:0000256" key="3">
    <source>
        <dbReference type="ARBA" id="ARBA00022723"/>
    </source>
</evidence>
<protein>
    <submittedName>
        <fullName evidence="9">Nuclease Le1</fullName>
    </submittedName>
</protein>
<dbReference type="SUPFAM" id="SSF48537">
    <property type="entry name" value="Phospholipase C/P1 nuclease"/>
    <property type="match status" value="1"/>
</dbReference>
<keyword evidence="5" id="KW-0378">Hydrolase</keyword>
<evidence type="ECO:0000256" key="8">
    <source>
        <dbReference type="SAM" id="SignalP"/>
    </source>
</evidence>
<keyword evidence="6" id="KW-1015">Disulfide bond</keyword>
<keyword evidence="4" id="KW-0255">Endonuclease</keyword>
<dbReference type="STRING" id="1314674.A0A0D7B2J7"/>
<name>A0A0D7B2J7_9AGAR</name>
<dbReference type="EMBL" id="KN880638">
    <property type="protein sequence ID" value="KIY64394.1"/>
    <property type="molecule type" value="Genomic_DNA"/>
</dbReference>
<dbReference type="PANTHER" id="PTHR33146:SF26">
    <property type="entry name" value="ENDONUCLEASE 4"/>
    <property type="match status" value="1"/>
</dbReference>
<dbReference type="GO" id="GO:0016788">
    <property type="term" value="F:hydrolase activity, acting on ester bonds"/>
    <property type="evidence" value="ECO:0007669"/>
    <property type="project" value="InterPro"/>
</dbReference>
<keyword evidence="3" id="KW-0479">Metal-binding</keyword>
<evidence type="ECO:0000256" key="1">
    <source>
        <dbReference type="ARBA" id="ARBA00009547"/>
    </source>
</evidence>
<dbReference type="InterPro" id="IPR003154">
    <property type="entry name" value="S1/P1nuclease"/>
</dbReference>
<keyword evidence="10" id="KW-1185">Reference proteome</keyword>
<sequence>MFSLPVLLPVVASAIPAAYAWGANGHHTVGFVAMEFLAPNALEFVTANLDANETLGEAATWADEIKGGADAASWKWASVLHYIDALDEPPTECSVDEKRDCADGNCILTAIANYTSQVVDTSLSGTELNVALKFLTHFIGDLGQPLHVENFEIGGNGVDVTCDGDSVNLHALWDTSLLNKRINADFDGTLSNFVDELVDRIKTGNYSDLAADWISCSSTTDTASLVSRSEIDYTHIKVDLDTYLQERADTTPLECPHIWAEESNAINCDFLFTYDNYDDLCDSKYYTDAIPYIELQLAKQGYRLAAWLNVLFDGDVSLP</sequence>
<dbReference type="InterPro" id="IPR008947">
    <property type="entry name" value="PLipase_C/P1_nuclease_dom_sf"/>
</dbReference>
<evidence type="ECO:0000313" key="9">
    <source>
        <dbReference type="EMBL" id="KIY64394.1"/>
    </source>
</evidence>
<dbReference type="GO" id="GO:0004519">
    <property type="term" value="F:endonuclease activity"/>
    <property type="evidence" value="ECO:0007669"/>
    <property type="project" value="UniProtKB-KW"/>
</dbReference>
<dbReference type="GO" id="GO:0006308">
    <property type="term" value="P:DNA catabolic process"/>
    <property type="evidence" value="ECO:0007669"/>
    <property type="project" value="InterPro"/>
</dbReference>
<dbReference type="AlphaFoldDB" id="A0A0D7B2J7"/>
<accession>A0A0D7B2J7</accession>
<comment type="similarity">
    <text evidence="1">Belongs to the nuclease type I family.</text>
</comment>
<feature type="chain" id="PRO_5002316995" evidence="8">
    <location>
        <begin position="23"/>
        <end position="319"/>
    </location>
</feature>
<dbReference type="GO" id="GO:0046872">
    <property type="term" value="F:metal ion binding"/>
    <property type="evidence" value="ECO:0007669"/>
    <property type="project" value="UniProtKB-KW"/>
</dbReference>
<evidence type="ECO:0000256" key="4">
    <source>
        <dbReference type="ARBA" id="ARBA00022759"/>
    </source>
</evidence>
<dbReference type="CDD" id="cd11010">
    <property type="entry name" value="S1-P1_nuclease"/>
    <property type="match status" value="1"/>
</dbReference>
<keyword evidence="2" id="KW-0540">Nuclease</keyword>
<keyword evidence="7" id="KW-0325">Glycoprotein</keyword>
<evidence type="ECO:0000256" key="6">
    <source>
        <dbReference type="ARBA" id="ARBA00023157"/>
    </source>
</evidence>
<evidence type="ECO:0000256" key="2">
    <source>
        <dbReference type="ARBA" id="ARBA00022722"/>
    </source>
</evidence>
<evidence type="ECO:0000313" key="10">
    <source>
        <dbReference type="Proteomes" id="UP000054007"/>
    </source>
</evidence>
<gene>
    <name evidence="9" type="ORF">CYLTODRAFT_425260</name>
</gene>
<feature type="signal peptide" evidence="8">
    <location>
        <begin position="1"/>
        <end position="22"/>
    </location>
</feature>
<evidence type="ECO:0000256" key="7">
    <source>
        <dbReference type="ARBA" id="ARBA00023180"/>
    </source>
</evidence>
<reference evidence="9 10" key="1">
    <citation type="journal article" date="2015" name="Fungal Genet. Biol.">
        <title>Evolution of novel wood decay mechanisms in Agaricales revealed by the genome sequences of Fistulina hepatica and Cylindrobasidium torrendii.</title>
        <authorList>
            <person name="Floudas D."/>
            <person name="Held B.W."/>
            <person name="Riley R."/>
            <person name="Nagy L.G."/>
            <person name="Koehler G."/>
            <person name="Ransdell A.S."/>
            <person name="Younus H."/>
            <person name="Chow J."/>
            <person name="Chiniquy J."/>
            <person name="Lipzen A."/>
            <person name="Tritt A."/>
            <person name="Sun H."/>
            <person name="Haridas S."/>
            <person name="LaButti K."/>
            <person name="Ohm R.A."/>
            <person name="Kues U."/>
            <person name="Blanchette R.A."/>
            <person name="Grigoriev I.V."/>
            <person name="Minto R.E."/>
            <person name="Hibbett D.S."/>
        </authorList>
    </citation>
    <scope>NUCLEOTIDE SEQUENCE [LARGE SCALE GENOMIC DNA]</scope>
    <source>
        <strain evidence="9 10">FP15055 ss-10</strain>
    </source>
</reference>
<keyword evidence="8" id="KW-0732">Signal</keyword>
<dbReference type="PANTHER" id="PTHR33146">
    <property type="entry name" value="ENDONUCLEASE 4"/>
    <property type="match status" value="1"/>
</dbReference>